<dbReference type="Proteomes" id="UP001234989">
    <property type="component" value="Chromosome 6"/>
</dbReference>
<evidence type="ECO:0000313" key="1">
    <source>
        <dbReference type="EMBL" id="WMV33664.1"/>
    </source>
</evidence>
<dbReference type="PANTHER" id="PTHR47658">
    <property type="entry name" value="HIGH MOBILITY GROUP B PROTEIN 12-RELATED"/>
    <property type="match status" value="1"/>
</dbReference>
<dbReference type="GO" id="GO:0010197">
    <property type="term" value="P:polar nucleus fusion"/>
    <property type="evidence" value="ECO:0007669"/>
    <property type="project" value="TreeGrafter"/>
</dbReference>
<gene>
    <name evidence="1" type="ORF">MTR67_027049</name>
</gene>
<proteinExistence type="predicted"/>
<dbReference type="GO" id="GO:0003677">
    <property type="term" value="F:DNA binding"/>
    <property type="evidence" value="ECO:0007669"/>
    <property type="project" value="TreeGrafter"/>
</dbReference>
<sequence>MMYQARTRKRVFGIQIHRGPDGSAFQKCETCGISVAIALADMHECEPRKDVKKLKCQPRSRNIVKEKTLIHQPRSAFRIFMEDFVKKNIDENEFEVDNRGFETWKNMTRKEKFLYFMKAETINLAHVKLLHREENDMPWRVDDEADSADVGKYDENYEDYDYYDSESSWDLIDFGLRSLADSYLIEGNSGFLQGLCVQSHEMKRGDICPAIYGNSLTYSL</sequence>
<evidence type="ECO:0000313" key="2">
    <source>
        <dbReference type="Proteomes" id="UP001234989"/>
    </source>
</evidence>
<protein>
    <recommendedName>
        <fullName evidence="3">HMG box domain-containing protein</fullName>
    </recommendedName>
</protein>
<dbReference type="AlphaFoldDB" id="A0AAF0R8X2"/>
<reference evidence="1" key="1">
    <citation type="submission" date="2023-08" db="EMBL/GenBank/DDBJ databases">
        <title>A de novo genome assembly of Solanum verrucosum Schlechtendal, a Mexican diploid species geographically isolated from the other diploid A-genome species in potato relatives.</title>
        <authorList>
            <person name="Hosaka K."/>
        </authorList>
    </citation>
    <scope>NUCLEOTIDE SEQUENCE</scope>
    <source>
        <tissue evidence="1">Young leaves</tissue>
    </source>
</reference>
<accession>A0AAF0R8X2</accession>
<dbReference type="SUPFAM" id="SSF47095">
    <property type="entry name" value="HMG-box"/>
    <property type="match status" value="1"/>
</dbReference>
<dbReference type="PANTHER" id="PTHR47658:SF2">
    <property type="entry name" value="HMG-BOX (HIGH MOBILITY GROUP) DNA-BINDING FAMILY PROTEIN"/>
    <property type="match status" value="1"/>
</dbReference>
<dbReference type="Gene3D" id="1.10.30.10">
    <property type="entry name" value="High mobility group box domain"/>
    <property type="match status" value="1"/>
</dbReference>
<keyword evidence="2" id="KW-1185">Reference proteome</keyword>
<name>A0AAF0R8X2_SOLVR</name>
<evidence type="ECO:0008006" key="3">
    <source>
        <dbReference type="Google" id="ProtNLM"/>
    </source>
</evidence>
<dbReference type="GO" id="GO:0005634">
    <property type="term" value="C:nucleus"/>
    <property type="evidence" value="ECO:0007669"/>
    <property type="project" value="TreeGrafter"/>
</dbReference>
<organism evidence="1 2">
    <name type="scientific">Solanum verrucosum</name>
    <dbReference type="NCBI Taxonomy" id="315347"/>
    <lineage>
        <taxon>Eukaryota</taxon>
        <taxon>Viridiplantae</taxon>
        <taxon>Streptophyta</taxon>
        <taxon>Embryophyta</taxon>
        <taxon>Tracheophyta</taxon>
        <taxon>Spermatophyta</taxon>
        <taxon>Magnoliopsida</taxon>
        <taxon>eudicotyledons</taxon>
        <taxon>Gunneridae</taxon>
        <taxon>Pentapetalae</taxon>
        <taxon>asterids</taxon>
        <taxon>lamiids</taxon>
        <taxon>Solanales</taxon>
        <taxon>Solanaceae</taxon>
        <taxon>Solanoideae</taxon>
        <taxon>Solaneae</taxon>
        <taxon>Solanum</taxon>
    </lineage>
</organism>
<dbReference type="InterPro" id="IPR036910">
    <property type="entry name" value="HMG_box_dom_sf"/>
</dbReference>
<dbReference type="EMBL" id="CP133617">
    <property type="protein sequence ID" value="WMV33664.1"/>
    <property type="molecule type" value="Genomic_DNA"/>
</dbReference>